<dbReference type="Gene3D" id="3.40.50.1000">
    <property type="entry name" value="HAD superfamily/HAD-like"/>
    <property type="match status" value="1"/>
</dbReference>
<evidence type="ECO:0000256" key="11">
    <source>
        <dbReference type="ARBA" id="ARBA00022967"/>
    </source>
</evidence>
<dbReference type="Pfam" id="PF00702">
    <property type="entry name" value="Hydrolase"/>
    <property type="match status" value="1"/>
</dbReference>
<dbReference type="PANTHER" id="PTHR48085:SF5">
    <property type="entry name" value="CADMIUM_ZINC-TRANSPORTING ATPASE HMA4-RELATED"/>
    <property type="match status" value="1"/>
</dbReference>
<evidence type="ECO:0000313" key="20">
    <source>
        <dbReference type="Proteomes" id="UP000254060"/>
    </source>
</evidence>
<dbReference type="PRINTS" id="PR00941">
    <property type="entry name" value="CDATPASE"/>
</dbReference>
<dbReference type="EC" id="7.2.2.21" evidence="15"/>
<dbReference type="InterPro" id="IPR036163">
    <property type="entry name" value="HMA_dom_sf"/>
</dbReference>
<accession>A0A377HHE8</accession>
<evidence type="ECO:0000256" key="17">
    <source>
        <dbReference type="RuleBase" id="RU362081"/>
    </source>
</evidence>
<evidence type="ECO:0000256" key="15">
    <source>
        <dbReference type="ARBA" id="ARBA00039103"/>
    </source>
</evidence>
<dbReference type="GO" id="GO:0016887">
    <property type="term" value="F:ATP hydrolysis activity"/>
    <property type="evidence" value="ECO:0007669"/>
    <property type="project" value="InterPro"/>
</dbReference>
<keyword evidence="4 17" id="KW-1003">Cell membrane</keyword>
<dbReference type="GO" id="GO:0046872">
    <property type="term" value="F:metal ion binding"/>
    <property type="evidence" value="ECO:0007669"/>
    <property type="project" value="UniProtKB-KW"/>
</dbReference>
<dbReference type="InterPro" id="IPR059000">
    <property type="entry name" value="ATPase_P-type_domA"/>
</dbReference>
<dbReference type="SUPFAM" id="SSF81653">
    <property type="entry name" value="Calcium ATPase, transduction domain A"/>
    <property type="match status" value="1"/>
</dbReference>
<dbReference type="InterPro" id="IPR051014">
    <property type="entry name" value="Cation_Transport_ATPase_IB"/>
</dbReference>
<evidence type="ECO:0000256" key="13">
    <source>
        <dbReference type="ARBA" id="ARBA00023065"/>
    </source>
</evidence>
<protein>
    <recommendedName>
        <fullName evidence="15">Cd(2+)-exporting ATPase</fullName>
        <ecNumber evidence="15">7.2.2.21</ecNumber>
    </recommendedName>
</protein>
<dbReference type="OrthoDB" id="9766480at2"/>
<feature type="transmembrane region" description="Helical" evidence="17">
    <location>
        <begin position="329"/>
        <end position="349"/>
    </location>
</feature>
<dbReference type="CDD" id="cd07545">
    <property type="entry name" value="P-type_ATPase_Cd-like"/>
    <property type="match status" value="1"/>
</dbReference>
<keyword evidence="3" id="KW-0813">Transport</keyword>
<dbReference type="AlphaFoldDB" id="A0A377HHE8"/>
<dbReference type="Gene3D" id="3.40.1110.10">
    <property type="entry name" value="Calcium-transporting ATPase, cytoplasmic domain N"/>
    <property type="match status" value="1"/>
</dbReference>
<dbReference type="Gene3D" id="2.70.150.10">
    <property type="entry name" value="Calcium-transporting ATPase, cytoplasmic transduction domain A"/>
    <property type="match status" value="1"/>
</dbReference>
<evidence type="ECO:0000256" key="1">
    <source>
        <dbReference type="ARBA" id="ARBA00004651"/>
    </source>
</evidence>
<dbReference type="SFLD" id="SFLDS00003">
    <property type="entry name" value="Haloacid_Dehalogenase"/>
    <property type="match status" value="1"/>
</dbReference>
<dbReference type="SFLD" id="SFLDG00002">
    <property type="entry name" value="C1.7:_P-type_atpase_like"/>
    <property type="match status" value="1"/>
</dbReference>
<evidence type="ECO:0000256" key="3">
    <source>
        <dbReference type="ARBA" id="ARBA00022448"/>
    </source>
</evidence>
<feature type="transmembrane region" description="Helical" evidence="17">
    <location>
        <begin position="671"/>
        <end position="691"/>
    </location>
</feature>
<comment type="subcellular location">
    <subcellularLocation>
        <location evidence="1">Cell membrane</location>
        <topology evidence="1">Multi-pass membrane protein</topology>
    </subcellularLocation>
</comment>
<dbReference type="SUPFAM" id="SSF55008">
    <property type="entry name" value="HMA, heavy metal-associated domain"/>
    <property type="match status" value="1"/>
</dbReference>
<dbReference type="SUPFAM" id="SSF81665">
    <property type="entry name" value="Calcium ATPase, transmembrane domain M"/>
    <property type="match status" value="1"/>
</dbReference>
<dbReference type="InterPro" id="IPR001757">
    <property type="entry name" value="P_typ_ATPase"/>
</dbReference>
<evidence type="ECO:0000256" key="10">
    <source>
        <dbReference type="ARBA" id="ARBA00022840"/>
    </source>
</evidence>
<evidence type="ECO:0000256" key="9">
    <source>
        <dbReference type="ARBA" id="ARBA00022741"/>
    </source>
</evidence>
<feature type="transmembrane region" description="Helical" evidence="17">
    <location>
        <begin position="127"/>
        <end position="145"/>
    </location>
</feature>
<dbReference type="SUPFAM" id="SSF56784">
    <property type="entry name" value="HAD-like"/>
    <property type="match status" value="1"/>
</dbReference>
<keyword evidence="5" id="KW-0104">Cadmium</keyword>
<dbReference type="PANTHER" id="PTHR48085">
    <property type="entry name" value="CADMIUM/ZINC-TRANSPORTING ATPASE HMA2-RELATED"/>
    <property type="match status" value="1"/>
</dbReference>
<dbReference type="InterPro" id="IPR008250">
    <property type="entry name" value="ATPase_P-typ_transduc_dom_A_sf"/>
</dbReference>
<dbReference type="PRINTS" id="PR00119">
    <property type="entry name" value="CATATPASE"/>
</dbReference>
<evidence type="ECO:0000259" key="18">
    <source>
        <dbReference type="PROSITE" id="PS50846"/>
    </source>
</evidence>
<dbReference type="PROSITE" id="PS00154">
    <property type="entry name" value="ATPASE_E1_E2"/>
    <property type="match status" value="1"/>
</dbReference>
<evidence type="ECO:0000256" key="4">
    <source>
        <dbReference type="ARBA" id="ARBA00022475"/>
    </source>
</evidence>
<dbReference type="InterPro" id="IPR044492">
    <property type="entry name" value="P_typ_ATPase_HD_dom"/>
</dbReference>
<dbReference type="GO" id="GO:0005886">
    <property type="term" value="C:plasma membrane"/>
    <property type="evidence" value="ECO:0007669"/>
    <property type="project" value="UniProtKB-SubCell"/>
</dbReference>
<dbReference type="InterPro" id="IPR017969">
    <property type="entry name" value="Heavy-metal-associated_CS"/>
</dbReference>
<gene>
    <name evidence="19" type="primary">cadA_3</name>
    <name evidence="19" type="ORF">NCTC13163_03124</name>
</gene>
<evidence type="ECO:0000256" key="12">
    <source>
        <dbReference type="ARBA" id="ARBA00022989"/>
    </source>
</evidence>
<dbReference type="EMBL" id="UGGP01000002">
    <property type="protein sequence ID" value="STO53144.1"/>
    <property type="molecule type" value="Genomic_DNA"/>
</dbReference>
<keyword evidence="7 17" id="KW-0812">Transmembrane</keyword>
<dbReference type="PROSITE" id="PS01047">
    <property type="entry name" value="HMA_1"/>
    <property type="match status" value="1"/>
</dbReference>
<keyword evidence="14 17" id="KW-0472">Membrane</keyword>
<dbReference type="NCBIfam" id="TIGR01511">
    <property type="entry name" value="ATPase-IB1_Cu"/>
    <property type="match status" value="1"/>
</dbReference>
<dbReference type="SFLD" id="SFLDF00027">
    <property type="entry name" value="p-type_atpase"/>
    <property type="match status" value="1"/>
</dbReference>
<dbReference type="PROSITE" id="PS50846">
    <property type="entry name" value="HMA_2"/>
    <property type="match status" value="1"/>
</dbReference>
<dbReference type="InterPro" id="IPR023298">
    <property type="entry name" value="ATPase_P-typ_TM_dom_sf"/>
</dbReference>
<evidence type="ECO:0000256" key="14">
    <source>
        <dbReference type="ARBA" id="ARBA00023136"/>
    </source>
</evidence>
<feature type="transmembrane region" description="Helical" evidence="17">
    <location>
        <begin position="361"/>
        <end position="385"/>
    </location>
</feature>
<dbReference type="Pfam" id="PF00122">
    <property type="entry name" value="E1-E2_ATPase"/>
    <property type="match status" value="1"/>
</dbReference>
<proteinExistence type="inferred from homology"/>
<dbReference type="STRING" id="1397694.GCA_000702585_03104"/>
<dbReference type="NCBIfam" id="TIGR01494">
    <property type="entry name" value="ATPase_P-type"/>
    <property type="match status" value="1"/>
</dbReference>
<dbReference type="NCBIfam" id="TIGR01525">
    <property type="entry name" value="ATPase-IB_hvy"/>
    <property type="match status" value="1"/>
</dbReference>
<feature type="domain" description="HMA" evidence="18">
    <location>
        <begin position="12"/>
        <end position="75"/>
    </location>
</feature>
<dbReference type="InterPro" id="IPR018303">
    <property type="entry name" value="ATPase_P-typ_P_site"/>
</dbReference>
<dbReference type="InterPro" id="IPR023299">
    <property type="entry name" value="ATPase_P-typ_cyto_dom_N"/>
</dbReference>
<comment type="similarity">
    <text evidence="2 17">Belongs to the cation transport ATPase (P-type) (TC 3.A.3) family. Type IB subfamily.</text>
</comment>
<keyword evidence="12 17" id="KW-1133">Transmembrane helix</keyword>
<dbReference type="RefSeq" id="WP_029336151.1">
    <property type="nucleotide sequence ID" value="NZ_UGGP01000002.1"/>
</dbReference>
<dbReference type="InterPro" id="IPR023214">
    <property type="entry name" value="HAD_sf"/>
</dbReference>
<reference evidence="19 20" key="1">
    <citation type="submission" date="2018-06" db="EMBL/GenBank/DDBJ databases">
        <authorList>
            <consortium name="Pathogen Informatics"/>
            <person name="Doyle S."/>
        </authorList>
    </citation>
    <scope>NUCLEOTIDE SEQUENCE [LARGE SCALE GENOMIC DNA]</scope>
    <source>
        <strain evidence="19 20">NCTC13163</strain>
    </source>
</reference>
<keyword evidence="11" id="KW-1278">Translocase</keyword>
<evidence type="ECO:0000313" key="19">
    <source>
        <dbReference type="EMBL" id="STO53144.1"/>
    </source>
</evidence>
<dbReference type="InterPro" id="IPR036412">
    <property type="entry name" value="HAD-like_sf"/>
</dbReference>
<dbReference type="Pfam" id="PF00403">
    <property type="entry name" value="HMA"/>
    <property type="match status" value="1"/>
</dbReference>
<keyword evidence="13" id="KW-0406">Ion transport</keyword>
<evidence type="ECO:0000256" key="16">
    <source>
        <dbReference type="ARBA" id="ARBA00049338"/>
    </source>
</evidence>
<evidence type="ECO:0000256" key="6">
    <source>
        <dbReference type="ARBA" id="ARBA00022553"/>
    </source>
</evidence>
<dbReference type="NCBIfam" id="TIGR01512">
    <property type="entry name" value="ATPase-IB2_Cd"/>
    <property type="match status" value="1"/>
</dbReference>
<dbReference type="FunFam" id="2.70.150.10:FF:000002">
    <property type="entry name" value="Copper-transporting ATPase 1, putative"/>
    <property type="match status" value="1"/>
</dbReference>
<feature type="transmembrane region" description="Helical" evidence="17">
    <location>
        <begin position="104"/>
        <end position="121"/>
    </location>
</feature>
<dbReference type="Proteomes" id="UP000254060">
    <property type="component" value="Unassembled WGS sequence"/>
</dbReference>
<evidence type="ECO:0000256" key="2">
    <source>
        <dbReference type="ARBA" id="ARBA00006024"/>
    </source>
</evidence>
<evidence type="ECO:0000256" key="5">
    <source>
        <dbReference type="ARBA" id="ARBA00022539"/>
    </source>
</evidence>
<dbReference type="CDD" id="cd00371">
    <property type="entry name" value="HMA"/>
    <property type="match status" value="1"/>
</dbReference>
<dbReference type="InterPro" id="IPR027256">
    <property type="entry name" value="P-typ_ATPase_IB"/>
</dbReference>
<keyword evidence="19" id="KW-0378">Hydrolase</keyword>
<dbReference type="Gene3D" id="3.30.70.100">
    <property type="match status" value="1"/>
</dbReference>
<evidence type="ECO:0000256" key="7">
    <source>
        <dbReference type="ARBA" id="ARBA00022692"/>
    </source>
</evidence>
<organism evidence="19 20">
    <name type="scientific">Exiguobacterium aurantiacum</name>
    <dbReference type="NCBI Taxonomy" id="33987"/>
    <lineage>
        <taxon>Bacteria</taxon>
        <taxon>Bacillati</taxon>
        <taxon>Bacillota</taxon>
        <taxon>Bacilli</taxon>
        <taxon>Bacillales</taxon>
        <taxon>Bacillales Family XII. Incertae Sedis</taxon>
        <taxon>Exiguobacterium</taxon>
    </lineage>
</organism>
<keyword evidence="6" id="KW-0597">Phosphoprotein</keyword>
<name>A0A377HHE8_9BACL</name>
<keyword evidence="8 17" id="KW-0479">Metal-binding</keyword>
<keyword evidence="10 17" id="KW-0067">ATP-binding</keyword>
<dbReference type="InterPro" id="IPR006121">
    <property type="entry name" value="HMA_dom"/>
</dbReference>
<evidence type="ECO:0000256" key="8">
    <source>
        <dbReference type="ARBA" id="ARBA00022723"/>
    </source>
</evidence>
<dbReference type="GO" id="GO:0008551">
    <property type="term" value="F:P-type cadmium transporter activity"/>
    <property type="evidence" value="ECO:0007669"/>
    <property type="project" value="UniProtKB-EC"/>
</dbReference>
<dbReference type="GO" id="GO:0005524">
    <property type="term" value="F:ATP binding"/>
    <property type="evidence" value="ECO:0007669"/>
    <property type="project" value="UniProtKB-UniRule"/>
</dbReference>
<keyword evidence="9 17" id="KW-0547">Nucleotide-binding</keyword>
<comment type="catalytic activity">
    <reaction evidence="16">
        <text>Cd(2+)(in) + ATP + H2O = Cd(2+)(out) + ADP + phosphate + H(+)</text>
        <dbReference type="Rhea" id="RHEA:12132"/>
        <dbReference type="ChEBI" id="CHEBI:15377"/>
        <dbReference type="ChEBI" id="CHEBI:15378"/>
        <dbReference type="ChEBI" id="CHEBI:30616"/>
        <dbReference type="ChEBI" id="CHEBI:43474"/>
        <dbReference type="ChEBI" id="CHEBI:48775"/>
        <dbReference type="ChEBI" id="CHEBI:456216"/>
        <dbReference type="EC" id="7.2.2.21"/>
    </reaction>
</comment>
<sequence length="723" mass="78150">MSDQKAITSEQEMKAYRVQGFTCANCAGKFEKNVKQLSGVEDAKVNFGASKIVVYGNATIEELEKAGAFENLKVTPEKSARQASQEVKEDTKEDKVPFYKKHSTLLYASLLIAFGYLSSYVNGEENIVTTLLFLASMFIGGLSLFKVGLQNLLRFEFDMKTLMTVAVIGGAIIGEWGEVAIVVILFAISEALERFSMDKARQSIRSLMDIAPKEALVRRNGQEMMIHVDDIAIGDIMIVKPGQKIAMDGTVVSGYSAVNQAAITGESVPVAKTVDDEVFAGTLNEEGLLEVEITKLVEDTTISKIIHLVEEAQGERAPSQAFVDKFAKYYTPIIMIIAALVAIVPPLFFDGSWETWIYQGLAVLVVGCPCALVISTPISIVSAIGNAAKKGVLIKGGIYLEEMGALKAIAFDKTGTLTKGVPVVTDFNVLNKQANEKELLSIITALEYRSQHPLASAIMKKAEAENINYSDVQVEDFSSITGKGIKGIVNGTTYYIGSPKLFKELLTNDFDKDLEQNVTTLQNQGKTAMVVGTEKEILAVIAVADEVRESSKDVIQKLHQLGIKKTIMLTGDNQGTANAIGGHVGVSDIQAELMPEDKLNYIKQLRSEYGNVAMVGDGVNDAPALAASTVGIAMGGAGTDTALETADVALMGDDLRKLPFTVKLSRKSLNIIKANITFAIAIKFIALLLVIPGWLTLWIAILSDMGATLLVALNSMRLMRVKE</sequence>